<dbReference type="InterPro" id="IPR000504">
    <property type="entry name" value="RRM_dom"/>
</dbReference>
<protein>
    <submittedName>
        <fullName evidence="5">Splicing regulatory glutamine/lysine-rich protein 1</fullName>
    </submittedName>
</protein>
<dbReference type="SMART" id="SM00360">
    <property type="entry name" value="RRM"/>
    <property type="match status" value="1"/>
</dbReference>
<dbReference type="PROSITE" id="PS50102">
    <property type="entry name" value="RRM"/>
    <property type="match status" value="1"/>
</dbReference>
<evidence type="ECO:0000256" key="3">
    <source>
        <dbReference type="SAM" id="MobiDB-lite"/>
    </source>
</evidence>
<feature type="region of interest" description="Disordered" evidence="3">
    <location>
        <begin position="125"/>
        <end position="227"/>
    </location>
</feature>
<accession>A0A0A9WGU2</accession>
<dbReference type="PANTHER" id="PTHR32343">
    <property type="entry name" value="SERINE/ARGININE-RICH SPLICING FACTOR"/>
    <property type="match status" value="1"/>
</dbReference>
<reference evidence="5" key="2">
    <citation type="submission" date="2014-07" db="EMBL/GenBank/DDBJ databases">
        <authorList>
            <person name="Hull J."/>
        </authorList>
    </citation>
    <scope>NUCLEOTIDE SEQUENCE</scope>
</reference>
<evidence type="ECO:0000256" key="1">
    <source>
        <dbReference type="ARBA" id="ARBA00022884"/>
    </source>
</evidence>
<name>A0A0A9WGU2_LYGHE</name>
<keyword evidence="1 2" id="KW-0694">RNA-binding</keyword>
<feature type="compositionally biased region" description="Basic and acidic residues" evidence="3">
    <location>
        <begin position="185"/>
        <end position="227"/>
    </location>
</feature>
<dbReference type="Pfam" id="PF00076">
    <property type="entry name" value="RRM_1"/>
    <property type="match status" value="1"/>
</dbReference>
<organism evidence="5">
    <name type="scientific">Lygus hesperus</name>
    <name type="common">Western plant bug</name>
    <dbReference type="NCBI Taxonomy" id="30085"/>
    <lineage>
        <taxon>Eukaryota</taxon>
        <taxon>Metazoa</taxon>
        <taxon>Ecdysozoa</taxon>
        <taxon>Arthropoda</taxon>
        <taxon>Hexapoda</taxon>
        <taxon>Insecta</taxon>
        <taxon>Pterygota</taxon>
        <taxon>Neoptera</taxon>
        <taxon>Paraneoptera</taxon>
        <taxon>Hemiptera</taxon>
        <taxon>Heteroptera</taxon>
        <taxon>Panheteroptera</taxon>
        <taxon>Cimicomorpha</taxon>
        <taxon>Miridae</taxon>
        <taxon>Mirini</taxon>
        <taxon>Lygus</taxon>
    </lineage>
</organism>
<dbReference type="InterPro" id="IPR012677">
    <property type="entry name" value="Nucleotide-bd_a/b_plait_sf"/>
</dbReference>
<feature type="compositionally biased region" description="Basic and acidic residues" evidence="3">
    <location>
        <begin position="125"/>
        <end position="146"/>
    </location>
</feature>
<proteinExistence type="predicted"/>
<evidence type="ECO:0000259" key="4">
    <source>
        <dbReference type="PROSITE" id="PS50102"/>
    </source>
</evidence>
<dbReference type="EMBL" id="GBHO01035957">
    <property type="protein sequence ID" value="JAG07647.1"/>
    <property type="molecule type" value="Transcribed_RNA"/>
</dbReference>
<dbReference type="GO" id="GO:0003723">
    <property type="term" value="F:RNA binding"/>
    <property type="evidence" value="ECO:0007669"/>
    <property type="project" value="UniProtKB-UniRule"/>
</dbReference>
<feature type="domain" description="RRM" evidence="4">
    <location>
        <begin position="1"/>
        <end position="71"/>
    </location>
</feature>
<dbReference type="InterPro" id="IPR035979">
    <property type="entry name" value="RBD_domain_sf"/>
</dbReference>
<feature type="compositionally biased region" description="Basic and acidic residues" evidence="3">
    <location>
        <begin position="160"/>
        <end position="174"/>
    </location>
</feature>
<gene>
    <name evidence="5" type="primary">Srek1_1</name>
    <name evidence="5" type="ORF">CM83_100692</name>
</gene>
<dbReference type="PANTHER" id="PTHR32343:SF22">
    <property type="entry name" value="LD29830P"/>
    <property type="match status" value="1"/>
</dbReference>
<evidence type="ECO:0000313" key="5">
    <source>
        <dbReference type="EMBL" id="JAG07647.1"/>
    </source>
</evidence>
<reference evidence="5" key="1">
    <citation type="journal article" date="2014" name="PLoS ONE">
        <title>Transcriptome-Based Identification of ABC Transporters in the Western Tarnished Plant Bug Lygus hesperus.</title>
        <authorList>
            <person name="Hull J.J."/>
            <person name="Chaney K."/>
            <person name="Geib S.M."/>
            <person name="Fabrick J.A."/>
            <person name="Brent C.S."/>
            <person name="Walsh D."/>
            <person name="Lavine L.C."/>
        </authorList>
    </citation>
    <scope>NUCLEOTIDE SEQUENCE</scope>
</reference>
<sequence length="227" mass="26642">MYIGNLSKLITMKHLKIYFSNCGTILFARIAEGNSRFGFIEFIDKQSAINAIKFHGTILLDRALVVRPSNNSITKSPSEQLQIKELLARIAAENKEKLRADEVLERLRLKSAQIDQRMQSRLAKDRNNLVVDEKGTQSKYSHERLPDASQDVGPKYSPSRSRDMIMDKSHERPNDAVASSSRSSVHRESRLYRDKGDRVSNRSTYSRERYHYEREEYERRREREWYR</sequence>
<evidence type="ECO:0000256" key="2">
    <source>
        <dbReference type="PROSITE-ProRule" id="PRU00176"/>
    </source>
</evidence>
<dbReference type="Gene3D" id="3.30.70.330">
    <property type="match status" value="1"/>
</dbReference>
<dbReference type="AlphaFoldDB" id="A0A0A9WGU2"/>
<dbReference type="SUPFAM" id="SSF54928">
    <property type="entry name" value="RNA-binding domain, RBD"/>
    <property type="match status" value="1"/>
</dbReference>